<dbReference type="GO" id="GO:0050038">
    <property type="term" value="F:L-xylulose reductase (NADPH) activity"/>
    <property type="evidence" value="ECO:0007669"/>
    <property type="project" value="TreeGrafter"/>
</dbReference>
<comment type="caution">
    <text evidence="3">The sequence shown here is derived from an EMBL/GenBank/DDBJ whole genome shotgun (WGS) entry which is preliminary data.</text>
</comment>
<comment type="similarity">
    <text evidence="1">Belongs to the short-chain dehydrogenases/reductases (SDR) family.</text>
</comment>
<dbReference type="Proteomes" id="UP000708208">
    <property type="component" value="Unassembled WGS sequence"/>
</dbReference>
<accession>A0A8J2L613</accession>
<dbReference type="GO" id="GO:0006006">
    <property type="term" value="P:glucose metabolic process"/>
    <property type="evidence" value="ECO:0007669"/>
    <property type="project" value="TreeGrafter"/>
</dbReference>
<dbReference type="PANTHER" id="PTHR44252">
    <property type="entry name" value="D-ERYTHRULOSE REDUCTASE"/>
    <property type="match status" value="1"/>
</dbReference>
<protein>
    <recommendedName>
        <fullName evidence="5">L-xylulose reductase</fullName>
    </recommendedName>
</protein>
<evidence type="ECO:0000313" key="4">
    <source>
        <dbReference type="Proteomes" id="UP000708208"/>
    </source>
</evidence>
<evidence type="ECO:0008006" key="5">
    <source>
        <dbReference type="Google" id="ProtNLM"/>
    </source>
</evidence>
<dbReference type="InterPro" id="IPR002347">
    <property type="entry name" value="SDR_fam"/>
</dbReference>
<dbReference type="CDD" id="cd05233">
    <property type="entry name" value="SDR_c"/>
    <property type="match status" value="1"/>
</dbReference>
<dbReference type="OrthoDB" id="1888931at2759"/>
<dbReference type="GO" id="GO:0004090">
    <property type="term" value="F:carbonyl reductase (NADPH) activity"/>
    <property type="evidence" value="ECO:0007669"/>
    <property type="project" value="TreeGrafter"/>
</dbReference>
<dbReference type="GO" id="GO:0005997">
    <property type="term" value="P:xylulose metabolic process"/>
    <property type="evidence" value="ECO:0007669"/>
    <property type="project" value="TreeGrafter"/>
</dbReference>
<dbReference type="PANTHER" id="PTHR44252:SF3">
    <property type="entry name" value="D-ERYTHRULOSE REDUCTASE-RELATED"/>
    <property type="match status" value="1"/>
</dbReference>
<dbReference type="AlphaFoldDB" id="A0A8J2L613"/>
<dbReference type="InterPro" id="IPR051737">
    <property type="entry name" value="L-xylulose/Carbonyl_redctase"/>
</dbReference>
<name>A0A8J2L613_9HEXA</name>
<proteinExistence type="inferred from homology"/>
<dbReference type="FunFam" id="3.40.50.720:FF:000084">
    <property type="entry name" value="Short-chain dehydrogenase reductase"/>
    <property type="match status" value="1"/>
</dbReference>
<dbReference type="EMBL" id="CAJVCH010541614">
    <property type="protein sequence ID" value="CAG7826926.1"/>
    <property type="molecule type" value="Genomic_DNA"/>
</dbReference>
<keyword evidence="4" id="KW-1185">Reference proteome</keyword>
<evidence type="ECO:0000256" key="2">
    <source>
        <dbReference type="ARBA" id="ARBA00022857"/>
    </source>
</evidence>
<gene>
    <name evidence="3" type="ORF">AFUS01_LOCUS36949</name>
</gene>
<dbReference type="Pfam" id="PF13561">
    <property type="entry name" value="adh_short_C2"/>
    <property type="match status" value="1"/>
</dbReference>
<evidence type="ECO:0000256" key="1">
    <source>
        <dbReference type="ARBA" id="ARBA00006484"/>
    </source>
</evidence>
<sequence length="246" mass="26393">MALSASFAGKRVLVTGGTMGIGRAIVDRLAKDNAIVTVLDVNETALKELKQSLPKVNTVQCDVSKWADTKTIVQSIGPVDHLVNNAGIGIKRSLLKITEEDFNQIFNVNVKAAINITQTVVQAMIANKIQGSVVNMSSAASERVTQDLLLYSASKATICNVTKTMALEMGSAGIRVNAVCPSFVDTLMIMEMVPSPEALPFLYSRNCIRRLIKPDEVADLVLFLLSDKAAMITGENVFIDGGFTAS</sequence>
<reference evidence="3" key="1">
    <citation type="submission" date="2021-06" db="EMBL/GenBank/DDBJ databases">
        <authorList>
            <person name="Hodson N. C."/>
            <person name="Mongue J. A."/>
            <person name="Jaron S. K."/>
        </authorList>
    </citation>
    <scope>NUCLEOTIDE SEQUENCE</scope>
</reference>
<evidence type="ECO:0000313" key="3">
    <source>
        <dbReference type="EMBL" id="CAG7826926.1"/>
    </source>
</evidence>
<organism evidence="3 4">
    <name type="scientific">Allacma fusca</name>
    <dbReference type="NCBI Taxonomy" id="39272"/>
    <lineage>
        <taxon>Eukaryota</taxon>
        <taxon>Metazoa</taxon>
        <taxon>Ecdysozoa</taxon>
        <taxon>Arthropoda</taxon>
        <taxon>Hexapoda</taxon>
        <taxon>Collembola</taxon>
        <taxon>Symphypleona</taxon>
        <taxon>Sminthuridae</taxon>
        <taxon>Allacma</taxon>
    </lineage>
</organism>
<keyword evidence="2" id="KW-0521">NADP</keyword>